<accession>A0ABR2U5W8</accession>
<comment type="caution">
    <text evidence="2">The sequence shown here is derived from an EMBL/GenBank/DDBJ whole genome shotgun (WGS) entry which is preliminary data.</text>
</comment>
<proteinExistence type="predicted"/>
<dbReference type="InterPro" id="IPR036397">
    <property type="entry name" value="RNaseH_sf"/>
</dbReference>
<gene>
    <name evidence="2" type="ORF">V6N11_058764</name>
</gene>
<dbReference type="Gene3D" id="3.30.420.10">
    <property type="entry name" value="Ribonuclease H-like superfamily/Ribonuclease H"/>
    <property type="match status" value="1"/>
</dbReference>
<name>A0ABR2U5W8_9ROSI</name>
<dbReference type="EMBL" id="JBBPBN010000002">
    <property type="protein sequence ID" value="KAK9044873.1"/>
    <property type="molecule type" value="Genomic_DNA"/>
</dbReference>
<feature type="domain" description="RNase H type-1" evidence="1">
    <location>
        <begin position="24"/>
        <end position="126"/>
    </location>
</feature>
<dbReference type="InterPro" id="IPR002156">
    <property type="entry name" value="RNaseH_domain"/>
</dbReference>
<dbReference type="InterPro" id="IPR012337">
    <property type="entry name" value="RNaseH-like_sf"/>
</dbReference>
<protein>
    <recommendedName>
        <fullName evidence="1">RNase H type-1 domain-containing protein</fullName>
    </recommendedName>
</protein>
<dbReference type="PANTHER" id="PTHR47074">
    <property type="entry name" value="BNAC02G40300D PROTEIN"/>
    <property type="match status" value="1"/>
</dbReference>
<dbReference type="InterPro" id="IPR044730">
    <property type="entry name" value="RNase_H-like_dom_plant"/>
</dbReference>
<dbReference type="Pfam" id="PF13456">
    <property type="entry name" value="RVT_3"/>
    <property type="match status" value="1"/>
</dbReference>
<dbReference type="PANTHER" id="PTHR47074:SF61">
    <property type="entry name" value="RNASE H TYPE-1 DOMAIN-CONTAINING PROTEIN"/>
    <property type="match status" value="1"/>
</dbReference>
<dbReference type="CDD" id="cd06222">
    <property type="entry name" value="RNase_H_like"/>
    <property type="match status" value="1"/>
</dbReference>
<dbReference type="InterPro" id="IPR052929">
    <property type="entry name" value="RNase_H-like_EbsB-rel"/>
</dbReference>
<evidence type="ECO:0000313" key="2">
    <source>
        <dbReference type="EMBL" id="KAK9044873.1"/>
    </source>
</evidence>
<organism evidence="2 3">
    <name type="scientific">Hibiscus sabdariffa</name>
    <name type="common">roselle</name>
    <dbReference type="NCBI Taxonomy" id="183260"/>
    <lineage>
        <taxon>Eukaryota</taxon>
        <taxon>Viridiplantae</taxon>
        <taxon>Streptophyta</taxon>
        <taxon>Embryophyta</taxon>
        <taxon>Tracheophyta</taxon>
        <taxon>Spermatophyta</taxon>
        <taxon>Magnoliopsida</taxon>
        <taxon>eudicotyledons</taxon>
        <taxon>Gunneridae</taxon>
        <taxon>Pentapetalae</taxon>
        <taxon>rosids</taxon>
        <taxon>malvids</taxon>
        <taxon>Malvales</taxon>
        <taxon>Malvaceae</taxon>
        <taxon>Malvoideae</taxon>
        <taxon>Hibiscus</taxon>
    </lineage>
</organism>
<dbReference type="Proteomes" id="UP001396334">
    <property type="component" value="Unassembled WGS sequence"/>
</dbReference>
<evidence type="ECO:0000259" key="1">
    <source>
        <dbReference type="Pfam" id="PF13456"/>
    </source>
</evidence>
<reference evidence="2 3" key="1">
    <citation type="journal article" date="2024" name="G3 (Bethesda)">
        <title>Genome assembly of Hibiscus sabdariffa L. provides insights into metabolisms of medicinal natural products.</title>
        <authorList>
            <person name="Kim T."/>
        </authorList>
    </citation>
    <scope>NUCLEOTIDE SEQUENCE [LARGE SCALE GENOMIC DNA]</scope>
    <source>
        <strain evidence="2">TK-2024</strain>
        <tissue evidence="2">Old leaves</tissue>
    </source>
</reference>
<dbReference type="SUPFAM" id="SSF53098">
    <property type="entry name" value="Ribonuclease H-like"/>
    <property type="match status" value="1"/>
</dbReference>
<sequence>MTLFPFFIRPQYPSSQLPSVLLKREQLGVILAACALSRSAIDDAFVAEVRACEDAINLAINLDFRSIQVEGDSFTLIKKLSPPSIDKSIISLITTDIISKLGFFENVTFSHVGRQGNQAAHALAQKGSHLLLSRYWIGDAPSVVERIALHDIH</sequence>
<keyword evidence="3" id="KW-1185">Reference proteome</keyword>
<evidence type="ECO:0000313" key="3">
    <source>
        <dbReference type="Proteomes" id="UP001396334"/>
    </source>
</evidence>